<dbReference type="EMBL" id="JARK01001584">
    <property type="protein sequence ID" value="EYB88357.1"/>
    <property type="molecule type" value="Genomic_DNA"/>
</dbReference>
<comment type="similarity">
    <text evidence="3">Belongs to the HARBI1 family.</text>
</comment>
<dbReference type="InterPro" id="IPR045249">
    <property type="entry name" value="HARBI1-like"/>
</dbReference>
<dbReference type="GO" id="GO:0004518">
    <property type="term" value="F:nuclease activity"/>
    <property type="evidence" value="ECO:0007669"/>
    <property type="project" value="UniProtKB-KW"/>
</dbReference>
<organism evidence="9 10">
    <name type="scientific">Ancylostoma ceylanicum</name>
    <dbReference type="NCBI Taxonomy" id="53326"/>
    <lineage>
        <taxon>Eukaryota</taxon>
        <taxon>Metazoa</taxon>
        <taxon>Ecdysozoa</taxon>
        <taxon>Nematoda</taxon>
        <taxon>Chromadorea</taxon>
        <taxon>Rhabditida</taxon>
        <taxon>Rhabditina</taxon>
        <taxon>Rhabditomorpha</taxon>
        <taxon>Strongyloidea</taxon>
        <taxon>Ancylostomatidae</taxon>
        <taxon>Ancylostomatinae</taxon>
        <taxon>Ancylostoma</taxon>
    </lineage>
</organism>
<evidence type="ECO:0000256" key="5">
    <source>
        <dbReference type="ARBA" id="ARBA00022723"/>
    </source>
</evidence>
<evidence type="ECO:0000256" key="6">
    <source>
        <dbReference type="ARBA" id="ARBA00022801"/>
    </source>
</evidence>
<evidence type="ECO:0000259" key="8">
    <source>
        <dbReference type="Pfam" id="PF13359"/>
    </source>
</evidence>
<comment type="caution">
    <text evidence="9">The sequence shown here is derived from an EMBL/GenBank/DDBJ whole genome shotgun (WGS) entry which is preliminary data.</text>
</comment>
<gene>
    <name evidence="9" type="primary">Acey_s0248.g76</name>
    <name evidence="9" type="ORF">Y032_0248g76</name>
</gene>
<dbReference type="Pfam" id="PF13359">
    <property type="entry name" value="DDE_Tnp_4"/>
    <property type="match status" value="1"/>
</dbReference>
<keyword evidence="6" id="KW-0378">Hydrolase</keyword>
<sequence length="441" mass="50796">MVVVKLHSFADVLHLQHLKLTFPEVCRSIEKWRIPAALLALVLGRLRGRIRRLNGTRIARSIIMLLLHIYRMRTTRIRTTYICAPHRRRIDVRFDTFENYFNDADKFLEYTRLTPEEFEYIHQRVRHRLMHKRTHLAPIEARHRLAICLRYLGHGSSFSAHAHEFKLGKTTVMQVVYETCSALIEEFWEDAFPRPTAETWLESARGFRSKCGYPRAVAAIDGKHFKIFAPPRSGSSYYCYKAAYSVVLLAVVDSYYRVLLFDVGAKGRSCDAGILRTSPLRGYLEQAKSVFPMAEPLVEGGQRVDYHILADGGFAQSTLMQTPFNQAEAAADEVKANFNKRFSGARRIVENVFGILAARFRIFHQVMQGLPENITLMIRACLVLHNLLVKTTPADQVMQRFPPVRARENWHRYRSQARPRTEALSQRMAVATFLAQEDGII</sequence>
<name>A0A016SD98_9BILA</name>
<evidence type="ECO:0000256" key="2">
    <source>
        <dbReference type="ARBA" id="ARBA00004123"/>
    </source>
</evidence>
<dbReference type="GO" id="GO:0005634">
    <property type="term" value="C:nucleus"/>
    <property type="evidence" value="ECO:0007669"/>
    <property type="project" value="UniProtKB-SubCell"/>
</dbReference>
<keyword evidence="7" id="KW-0539">Nucleus</keyword>
<feature type="domain" description="DDE Tnp4" evidence="8">
    <location>
        <begin position="220"/>
        <end position="386"/>
    </location>
</feature>
<accession>A0A016SD98</accession>
<keyword evidence="10" id="KW-1185">Reference proteome</keyword>
<dbReference type="OrthoDB" id="5822470at2759"/>
<comment type="subcellular location">
    <subcellularLocation>
        <location evidence="2">Nucleus</location>
    </subcellularLocation>
</comment>
<dbReference type="GO" id="GO:0046872">
    <property type="term" value="F:metal ion binding"/>
    <property type="evidence" value="ECO:0007669"/>
    <property type="project" value="UniProtKB-KW"/>
</dbReference>
<dbReference type="Proteomes" id="UP000024635">
    <property type="component" value="Unassembled WGS sequence"/>
</dbReference>
<evidence type="ECO:0000256" key="3">
    <source>
        <dbReference type="ARBA" id="ARBA00006958"/>
    </source>
</evidence>
<evidence type="ECO:0000256" key="7">
    <source>
        <dbReference type="ARBA" id="ARBA00023242"/>
    </source>
</evidence>
<dbReference type="PANTHER" id="PTHR22930">
    <property type="match status" value="1"/>
</dbReference>
<dbReference type="PANTHER" id="PTHR22930:SF269">
    <property type="entry name" value="NUCLEASE HARBI1-LIKE PROTEIN"/>
    <property type="match status" value="1"/>
</dbReference>
<evidence type="ECO:0000256" key="1">
    <source>
        <dbReference type="ARBA" id="ARBA00001968"/>
    </source>
</evidence>
<comment type="cofactor">
    <cofactor evidence="1">
        <name>a divalent metal cation</name>
        <dbReference type="ChEBI" id="CHEBI:60240"/>
    </cofactor>
</comment>
<evidence type="ECO:0000313" key="10">
    <source>
        <dbReference type="Proteomes" id="UP000024635"/>
    </source>
</evidence>
<keyword evidence="5" id="KW-0479">Metal-binding</keyword>
<keyword evidence="4" id="KW-0540">Nuclease</keyword>
<dbReference type="InterPro" id="IPR027806">
    <property type="entry name" value="HARBI1_dom"/>
</dbReference>
<reference evidence="10" key="1">
    <citation type="journal article" date="2015" name="Nat. Genet.">
        <title>The genome and transcriptome of the zoonotic hookworm Ancylostoma ceylanicum identify infection-specific gene families.</title>
        <authorList>
            <person name="Schwarz E.M."/>
            <person name="Hu Y."/>
            <person name="Antoshechkin I."/>
            <person name="Miller M.M."/>
            <person name="Sternberg P.W."/>
            <person name="Aroian R.V."/>
        </authorList>
    </citation>
    <scope>NUCLEOTIDE SEQUENCE</scope>
    <source>
        <strain evidence="10">HY135</strain>
    </source>
</reference>
<dbReference type="STRING" id="53326.A0A016SD98"/>
<protein>
    <recommendedName>
        <fullName evidence="8">DDE Tnp4 domain-containing protein</fullName>
    </recommendedName>
</protein>
<proteinExistence type="inferred from homology"/>
<dbReference type="GO" id="GO:0016787">
    <property type="term" value="F:hydrolase activity"/>
    <property type="evidence" value="ECO:0007669"/>
    <property type="project" value="UniProtKB-KW"/>
</dbReference>
<evidence type="ECO:0000256" key="4">
    <source>
        <dbReference type="ARBA" id="ARBA00022722"/>
    </source>
</evidence>
<evidence type="ECO:0000313" key="9">
    <source>
        <dbReference type="EMBL" id="EYB88357.1"/>
    </source>
</evidence>
<dbReference type="AlphaFoldDB" id="A0A016SD98"/>